<feature type="transmembrane region" description="Helical" evidence="6">
    <location>
        <begin position="315"/>
        <end position="336"/>
    </location>
</feature>
<dbReference type="InterPro" id="IPR002528">
    <property type="entry name" value="MATE_fam"/>
</dbReference>
<dbReference type="GO" id="GO:0016020">
    <property type="term" value="C:membrane"/>
    <property type="evidence" value="ECO:0007669"/>
    <property type="project" value="UniProtKB-SubCell"/>
</dbReference>
<feature type="transmembrane region" description="Helical" evidence="6">
    <location>
        <begin position="92"/>
        <end position="115"/>
    </location>
</feature>
<keyword evidence="3 6" id="KW-0812">Transmembrane</keyword>
<feature type="transmembrane region" description="Helical" evidence="6">
    <location>
        <begin position="163"/>
        <end position="182"/>
    </location>
</feature>
<dbReference type="GO" id="GO:0015297">
    <property type="term" value="F:antiporter activity"/>
    <property type="evidence" value="ECO:0007669"/>
    <property type="project" value="InterPro"/>
</dbReference>
<evidence type="ECO:0000256" key="1">
    <source>
        <dbReference type="ARBA" id="ARBA00004141"/>
    </source>
</evidence>
<proteinExistence type="inferred from homology"/>
<dbReference type="AlphaFoldDB" id="A0A4V1J1V4"/>
<evidence type="ECO:0000256" key="5">
    <source>
        <dbReference type="ARBA" id="ARBA00023136"/>
    </source>
</evidence>
<feature type="transmembrane region" description="Helical" evidence="6">
    <location>
        <begin position="389"/>
        <end position="408"/>
    </location>
</feature>
<comment type="subcellular location">
    <subcellularLocation>
        <location evidence="1">Membrane</location>
        <topology evidence="1">Multi-pass membrane protein</topology>
    </subcellularLocation>
</comment>
<feature type="transmembrane region" description="Helical" evidence="6">
    <location>
        <begin position="188"/>
        <end position="207"/>
    </location>
</feature>
<dbReference type="PANTHER" id="PTHR11206">
    <property type="entry name" value="MULTIDRUG RESISTANCE PROTEIN"/>
    <property type="match status" value="1"/>
</dbReference>
<evidence type="ECO:0000256" key="4">
    <source>
        <dbReference type="ARBA" id="ARBA00022989"/>
    </source>
</evidence>
<keyword evidence="8" id="KW-1185">Reference proteome</keyword>
<dbReference type="GO" id="GO:1990961">
    <property type="term" value="P:xenobiotic detoxification by transmembrane export across the plasma membrane"/>
    <property type="evidence" value="ECO:0007669"/>
    <property type="project" value="InterPro"/>
</dbReference>
<dbReference type="GO" id="GO:0042910">
    <property type="term" value="F:xenobiotic transmembrane transporter activity"/>
    <property type="evidence" value="ECO:0007669"/>
    <property type="project" value="InterPro"/>
</dbReference>
<reference evidence="8" key="1">
    <citation type="journal article" date="2018" name="Nat. Microbiol.">
        <title>Leveraging single-cell genomics to expand the fungal tree of life.</title>
        <authorList>
            <person name="Ahrendt S.R."/>
            <person name="Quandt C.A."/>
            <person name="Ciobanu D."/>
            <person name="Clum A."/>
            <person name="Salamov A."/>
            <person name="Andreopoulos B."/>
            <person name="Cheng J.F."/>
            <person name="Woyke T."/>
            <person name="Pelin A."/>
            <person name="Henrissat B."/>
            <person name="Reynolds N.K."/>
            <person name="Benny G.L."/>
            <person name="Smith M.E."/>
            <person name="James T.Y."/>
            <person name="Grigoriev I.V."/>
        </authorList>
    </citation>
    <scope>NUCLEOTIDE SEQUENCE [LARGE SCALE GENOMIC DNA]</scope>
    <source>
        <strain evidence="8">Benny S71-1</strain>
    </source>
</reference>
<dbReference type="EMBL" id="KZ989443">
    <property type="protein sequence ID" value="RKP26369.1"/>
    <property type="molecule type" value="Genomic_DNA"/>
</dbReference>
<keyword evidence="4 6" id="KW-1133">Transmembrane helix</keyword>
<evidence type="ECO:0000256" key="6">
    <source>
        <dbReference type="SAM" id="Phobius"/>
    </source>
</evidence>
<evidence type="ECO:0000256" key="2">
    <source>
        <dbReference type="ARBA" id="ARBA00010199"/>
    </source>
</evidence>
<accession>A0A4V1J1V4</accession>
<evidence type="ECO:0000313" key="7">
    <source>
        <dbReference type="EMBL" id="RKP26369.1"/>
    </source>
</evidence>
<dbReference type="CDD" id="cd13132">
    <property type="entry name" value="MATE_eukaryotic"/>
    <property type="match status" value="1"/>
</dbReference>
<organism evidence="7 8">
    <name type="scientific">Syncephalis pseudoplumigaleata</name>
    <dbReference type="NCBI Taxonomy" id="1712513"/>
    <lineage>
        <taxon>Eukaryota</taxon>
        <taxon>Fungi</taxon>
        <taxon>Fungi incertae sedis</taxon>
        <taxon>Zoopagomycota</taxon>
        <taxon>Zoopagomycotina</taxon>
        <taxon>Zoopagomycetes</taxon>
        <taxon>Zoopagales</taxon>
        <taxon>Piptocephalidaceae</taxon>
        <taxon>Syncephalis</taxon>
    </lineage>
</organism>
<dbReference type="Proteomes" id="UP000278143">
    <property type="component" value="Unassembled WGS sequence"/>
</dbReference>
<dbReference type="NCBIfam" id="TIGR00797">
    <property type="entry name" value="matE"/>
    <property type="match status" value="1"/>
</dbReference>
<comment type="similarity">
    <text evidence="2">Belongs to the multi antimicrobial extrusion (MATE) (TC 2.A.66.1) family.</text>
</comment>
<gene>
    <name evidence="7" type="ORF">SYNPS1DRAFT_14285</name>
</gene>
<feature type="transmembrane region" description="Helical" evidence="6">
    <location>
        <begin position="135"/>
        <end position="151"/>
    </location>
</feature>
<sequence>MRDIRRESCWLLRNSSPISFTLVLRISTSIIASICLGHLVHLAAGSLGDAFVMLVCTSWLVGMASALDTLCSQTFTAGSQNSKLLSLHVQRSLVILAVCFLPMVAVCWKAESFFLLMGRDTEVARLAGKYACWKLLHIPGFMVADVFLRFLQSQGDMQTGARVLCLTSPIGAVLSYILIIVFRDSVGFIGAAIAIALAHTLGAVFIVRKAVSLPTWHPWTSAALSGWTPFLKLGRCPHRPERSIPGIFMSCNEIWVIELLTIVVSSFGPVAVAAQTITLHDLPGSVTAGIAVATSNRVGNYLGAGRAMLARVSSWTALAITVSLACFYAVCIVLFRNRIGAIYSNDQKVVDLAGELLPIGALFHIFVAVALICDGILRGQGRQSYGAGIRVVTFYVIGIPLAALLTLYGKLQLAGLWLAFLGAMLLTAILEITLIAKTDWPQLSIASQRRVRRDEAKLDQGILAQSNASSASTLAADLDANLLGAATISEP</sequence>
<evidence type="ECO:0000313" key="8">
    <source>
        <dbReference type="Proteomes" id="UP000278143"/>
    </source>
</evidence>
<feature type="transmembrane region" description="Helical" evidence="6">
    <location>
        <begin position="20"/>
        <end position="44"/>
    </location>
</feature>
<feature type="transmembrane region" description="Helical" evidence="6">
    <location>
        <begin position="414"/>
        <end position="436"/>
    </location>
</feature>
<feature type="transmembrane region" description="Helical" evidence="6">
    <location>
        <begin position="50"/>
        <end position="71"/>
    </location>
</feature>
<name>A0A4V1J1V4_9FUNG</name>
<protein>
    <submittedName>
        <fullName evidence="7">Mate-domain-containing protein</fullName>
    </submittedName>
</protein>
<keyword evidence="5 6" id="KW-0472">Membrane</keyword>
<dbReference type="OrthoDB" id="2126698at2759"/>
<dbReference type="Pfam" id="PF01554">
    <property type="entry name" value="MatE"/>
    <property type="match status" value="2"/>
</dbReference>
<dbReference type="InterPro" id="IPR045069">
    <property type="entry name" value="MATE_euk"/>
</dbReference>
<evidence type="ECO:0000256" key="3">
    <source>
        <dbReference type="ARBA" id="ARBA00022692"/>
    </source>
</evidence>
<feature type="transmembrane region" description="Helical" evidence="6">
    <location>
        <begin position="356"/>
        <end position="377"/>
    </location>
</feature>